<dbReference type="SMART" id="SM00790">
    <property type="entry name" value="AFOR_N"/>
    <property type="match status" value="1"/>
</dbReference>
<evidence type="ECO:0000256" key="7">
    <source>
        <dbReference type="ARBA" id="ARBA00023014"/>
    </source>
</evidence>
<dbReference type="Pfam" id="PF01314">
    <property type="entry name" value="AFOR_C"/>
    <property type="match status" value="1"/>
</dbReference>
<feature type="domain" description="Aldehyde ferredoxin oxidoreductase N-terminal" evidence="9">
    <location>
        <begin position="1"/>
        <end position="205"/>
    </location>
</feature>
<dbReference type="OrthoDB" id="9763894at2"/>
<dbReference type="GO" id="GO:0046872">
    <property type="term" value="F:metal ion binding"/>
    <property type="evidence" value="ECO:0007669"/>
    <property type="project" value="UniProtKB-KW"/>
</dbReference>
<dbReference type="Gene3D" id="1.10.599.10">
    <property type="entry name" value="Aldehyde Ferredoxin Oxidoreductase Protein, subunit A, domain 3"/>
    <property type="match status" value="1"/>
</dbReference>
<dbReference type="Pfam" id="PF02730">
    <property type="entry name" value="AFOR_N"/>
    <property type="match status" value="1"/>
</dbReference>
<protein>
    <submittedName>
        <fullName evidence="10">Aldehyde ferredoxin oxidoreductase</fullName>
    </submittedName>
</protein>
<dbReference type="Proteomes" id="UP000214588">
    <property type="component" value="Unassembled WGS sequence"/>
</dbReference>
<name>A0A226BZH7_9FIRM</name>
<dbReference type="SUPFAM" id="SSF56228">
    <property type="entry name" value="Aldehyde ferredoxin oxidoreductase, N-terminal domain"/>
    <property type="match status" value="1"/>
</dbReference>
<comment type="caution">
    <text evidence="10">The sequence shown here is derived from an EMBL/GenBank/DDBJ whole genome shotgun (WGS) entry which is preliminary data.</text>
</comment>
<evidence type="ECO:0000256" key="4">
    <source>
        <dbReference type="ARBA" id="ARBA00022723"/>
    </source>
</evidence>
<evidence type="ECO:0000313" key="11">
    <source>
        <dbReference type="Proteomes" id="UP000214588"/>
    </source>
</evidence>
<dbReference type="InterPro" id="IPR013983">
    <property type="entry name" value="Ald_Fedxn_OxRdtase_N"/>
</dbReference>
<dbReference type="InterPro" id="IPR051919">
    <property type="entry name" value="W-dependent_AOR"/>
</dbReference>
<comment type="cofactor">
    <cofactor evidence="8">
        <name>tungstopterin</name>
        <dbReference type="ChEBI" id="CHEBI:30402"/>
    </cofactor>
</comment>
<comment type="similarity">
    <text evidence="2">Belongs to the AOR/FOR family.</text>
</comment>
<dbReference type="InterPro" id="IPR036503">
    <property type="entry name" value="Ald_Fedxn_OxRdtase_N_sf"/>
</dbReference>
<dbReference type="PANTHER" id="PTHR30038">
    <property type="entry name" value="ALDEHYDE FERREDOXIN OXIDOREDUCTASE"/>
    <property type="match status" value="1"/>
</dbReference>
<proteinExistence type="inferred from homology"/>
<comment type="cofactor">
    <cofactor evidence="1">
        <name>[4Fe-4S] cluster</name>
        <dbReference type="ChEBI" id="CHEBI:49883"/>
    </cofactor>
</comment>
<evidence type="ECO:0000256" key="5">
    <source>
        <dbReference type="ARBA" id="ARBA00023002"/>
    </source>
</evidence>
<evidence type="ECO:0000256" key="3">
    <source>
        <dbReference type="ARBA" id="ARBA00022485"/>
    </source>
</evidence>
<gene>
    <name evidence="10" type="ORF">CDO51_03795</name>
</gene>
<dbReference type="InterPro" id="IPR013984">
    <property type="entry name" value="Ald_Fedxn_OxRdtase_dom2"/>
</dbReference>
<keyword evidence="4" id="KW-0479">Metal-binding</keyword>
<keyword evidence="7" id="KW-0411">Iron-sulfur</keyword>
<dbReference type="PANTHER" id="PTHR30038:SF0">
    <property type="entry name" value="TUNGSTEN-CONTAINING ALDEHYDE FERREDOXIN OXIDOREDUCTASE"/>
    <property type="match status" value="1"/>
</dbReference>
<dbReference type="InterPro" id="IPR036021">
    <property type="entry name" value="Tungsten_al_ferr_oxy-like_C"/>
</dbReference>
<evidence type="ECO:0000256" key="6">
    <source>
        <dbReference type="ARBA" id="ARBA00023004"/>
    </source>
</evidence>
<evidence type="ECO:0000256" key="2">
    <source>
        <dbReference type="ARBA" id="ARBA00011032"/>
    </source>
</evidence>
<keyword evidence="5" id="KW-0560">Oxidoreductase</keyword>
<dbReference type="Gene3D" id="1.10.569.10">
    <property type="entry name" value="Aldehyde Ferredoxin Oxidoreductase Protein, subunit A, domain 2"/>
    <property type="match status" value="1"/>
</dbReference>
<dbReference type="SUPFAM" id="SSF48310">
    <property type="entry name" value="Aldehyde ferredoxin oxidoreductase, C-terminal domains"/>
    <property type="match status" value="1"/>
</dbReference>
<reference evidence="10 11" key="1">
    <citation type="submission" date="2017-06" db="EMBL/GenBank/DDBJ databases">
        <title>Draft Genome Sequence of Natranaerobius trueperi halophilic, alkalithermophilic bacteria from soda lakes.</title>
        <authorList>
            <person name="Zhao B."/>
        </authorList>
    </citation>
    <scope>NUCLEOTIDE SEQUENCE [LARGE SCALE GENOMIC DNA]</scope>
    <source>
        <strain evidence="10 11">DSM 18760</strain>
    </source>
</reference>
<keyword evidence="3" id="KW-0004">4Fe-4S</keyword>
<dbReference type="AlphaFoldDB" id="A0A226BZH7"/>
<evidence type="ECO:0000313" key="10">
    <source>
        <dbReference type="EMBL" id="OWZ84396.1"/>
    </source>
</evidence>
<evidence type="ECO:0000256" key="8">
    <source>
        <dbReference type="ARBA" id="ARBA00049934"/>
    </source>
</evidence>
<dbReference type="GO" id="GO:0016625">
    <property type="term" value="F:oxidoreductase activity, acting on the aldehyde or oxo group of donors, iron-sulfur protein as acceptor"/>
    <property type="evidence" value="ECO:0007669"/>
    <property type="project" value="InterPro"/>
</dbReference>
<dbReference type="RefSeq" id="WP_089022970.1">
    <property type="nucleotide sequence ID" value="NZ_NIQC01000005.1"/>
</dbReference>
<dbReference type="InterPro" id="IPR001203">
    <property type="entry name" value="OxRdtase_Ald_Fedxn_C"/>
</dbReference>
<sequence>MKIWRVDLSNHKVAQEEVPEKYQPLGGRALTSQVIYDEVDPTIHPLSDENKLVFAPGLLSGTRAPSSGRISVGSVSPLTKGIKESNSGGTASQDLAKLGVKALIVEGSSEIDNLVLVIDKDGLRLEKDESLKGLGNYDVGDKLRNKYGDSVTVVSIGPAGEYKMTAASIAVTDTDDRPVRAFGRGGLGAVMGAKGLKAIVINDEGSSGVNLQNEDAFKEASRKFSKIILGHPVSGEALRTYGTAVLINILNEAGGLPTKNFRTGRFDTADKTSGETMTETIKERGGKPSHACHPGCIMGCSNVYHDENGEYLTAGLEYETIWAFGAQCEIDDLDYIAYFDRYCDDIGLDTIETGVSFSVYMETDFMEFGDKEEVKRIFDEEIRSGTPLGQIIGSGADNIGRVFGIDRVPTVKGQSIPAYDPRAVKGVGVTYATSTQGADHTAGYSVTANILKVGGEIDPLKKEGQVDLSRDLQVATAAIDTTGLCLFVAFAVLDNEDALPSIVDMINAQYGTELNVDDVSKLGKQILKIEREFNEKAGFTKAHDRLPKFFKSEKLPPHNVNFDLEDDKLDETYKF</sequence>
<keyword evidence="11" id="KW-1185">Reference proteome</keyword>
<dbReference type="Gene3D" id="3.60.9.10">
    <property type="entry name" value="Aldehyde ferredoxin oxidoreductase, N-terminal domain"/>
    <property type="match status" value="1"/>
</dbReference>
<evidence type="ECO:0000259" key="9">
    <source>
        <dbReference type="SMART" id="SM00790"/>
    </source>
</evidence>
<dbReference type="EMBL" id="NIQC01000005">
    <property type="protein sequence ID" value="OWZ84396.1"/>
    <property type="molecule type" value="Genomic_DNA"/>
</dbReference>
<dbReference type="GO" id="GO:0051539">
    <property type="term" value="F:4 iron, 4 sulfur cluster binding"/>
    <property type="evidence" value="ECO:0007669"/>
    <property type="project" value="UniProtKB-KW"/>
</dbReference>
<organism evidence="10 11">
    <name type="scientific">Natranaerobius trueperi</name>
    <dbReference type="NCBI Taxonomy" id="759412"/>
    <lineage>
        <taxon>Bacteria</taxon>
        <taxon>Bacillati</taxon>
        <taxon>Bacillota</taxon>
        <taxon>Clostridia</taxon>
        <taxon>Natranaerobiales</taxon>
        <taxon>Natranaerobiaceae</taxon>
        <taxon>Natranaerobius</taxon>
    </lineage>
</organism>
<dbReference type="InterPro" id="IPR013985">
    <property type="entry name" value="Ald_Fedxn_OxRdtase_dom3"/>
</dbReference>
<accession>A0A226BZH7</accession>
<dbReference type="GO" id="GO:0009055">
    <property type="term" value="F:electron transfer activity"/>
    <property type="evidence" value="ECO:0007669"/>
    <property type="project" value="InterPro"/>
</dbReference>
<keyword evidence="6" id="KW-0408">Iron</keyword>
<evidence type="ECO:0000256" key="1">
    <source>
        <dbReference type="ARBA" id="ARBA00001966"/>
    </source>
</evidence>